<comment type="caution">
    <text evidence="5">The sequence shown here is derived from an EMBL/GenBank/DDBJ whole genome shotgun (WGS) entry which is preliminary data.</text>
</comment>
<dbReference type="AlphaFoldDB" id="A0A506UIX4"/>
<dbReference type="Gene3D" id="1.10.150.130">
    <property type="match status" value="1"/>
</dbReference>
<evidence type="ECO:0000313" key="5">
    <source>
        <dbReference type="EMBL" id="TPW33213.1"/>
    </source>
</evidence>
<evidence type="ECO:0000313" key="6">
    <source>
        <dbReference type="Proteomes" id="UP000318801"/>
    </source>
</evidence>
<feature type="coiled-coil region" evidence="3">
    <location>
        <begin position="292"/>
        <end position="322"/>
    </location>
</feature>
<feature type="domain" description="Tyr recombinase" evidence="4">
    <location>
        <begin position="231"/>
        <end position="416"/>
    </location>
</feature>
<gene>
    <name evidence="5" type="ORF">FJU08_01210</name>
</gene>
<evidence type="ECO:0000256" key="2">
    <source>
        <dbReference type="ARBA" id="ARBA00023172"/>
    </source>
</evidence>
<dbReference type="InterPro" id="IPR013762">
    <property type="entry name" value="Integrase-like_cat_sf"/>
</dbReference>
<reference evidence="5 6" key="1">
    <citation type="submission" date="2019-06" db="EMBL/GenBank/DDBJ databases">
        <authorList>
            <person name="Li M."/>
        </authorList>
    </citation>
    <scope>NUCLEOTIDE SEQUENCE [LARGE SCALE GENOMIC DNA]</scope>
    <source>
        <strain evidence="5 6">BGMRC2036</strain>
    </source>
</reference>
<dbReference type="OrthoDB" id="8201432at2"/>
<dbReference type="GO" id="GO:0006310">
    <property type="term" value="P:DNA recombination"/>
    <property type="evidence" value="ECO:0007669"/>
    <property type="project" value="UniProtKB-KW"/>
</dbReference>
<dbReference type="InterPro" id="IPR010998">
    <property type="entry name" value="Integrase_recombinase_N"/>
</dbReference>
<proteinExistence type="predicted"/>
<organism evidence="5 6">
    <name type="scientific">Martelella alba</name>
    <dbReference type="NCBI Taxonomy" id="2590451"/>
    <lineage>
        <taxon>Bacteria</taxon>
        <taxon>Pseudomonadati</taxon>
        <taxon>Pseudomonadota</taxon>
        <taxon>Alphaproteobacteria</taxon>
        <taxon>Hyphomicrobiales</taxon>
        <taxon>Aurantimonadaceae</taxon>
        <taxon>Martelella</taxon>
    </lineage>
</organism>
<dbReference type="Pfam" id="PF00589">
    <property type="entry name" value="Phage_integrase"/>
    <property type="match status" value="1"/>
</dbReference>
<keyword evidence="1" id="KW-0238">DNA-binding</keyword>
<dbReference type="GO" id="GO:0003677">
    <property type="term" value="F:DNA binding"/>
    <property type="evidence" value="ECO:0007669"/>
    <property type="project" value="UniProtKB-KW"/>
</dbReference>
<keyword evidence="6" id="KW-1185">Reference proteome</keyword>
<dbReference type="EMBL" id="VHLG01000001">
    <property type="protein sequence ID" value="TPW33213.1"/>
    <property type="molecule type" value="Genomic_DNA"/>
</dbReference>
<dbReference type="Gene3D" id="1.10.443.10">
    <property type="entry name" value="Intergrase catalytic core"/>
    <property type="match status" value="1"/>
</dbReference>
<dbReference type="PROSITE" id="PS51898">
    <property type="entry name" value="TYR_RECOMBINASE"/>
    <property type="match status" value="1"/>
</dbReference>
<dbReference type="InterPro" id="IPR002104">
    <property type="entry name" value="Integrase_catalytic"/>
</dbReference>
<dbReference type="Proteomes" id="UP000318801">
    <property type="component" value="Unassembled WGS sequence"/>
</dbReference>
<dbReference type="InterPro" id="IPR011010">
    <property type="entry name" value="DNA_brk_join_enz"/>
</dbReference>
<evidence type="ECO:0000256" key="3">
    <source>
        <dbReference type="SAM" id="Coils"/>
    </source>
</evidence>
<dbReference type="SUPFAM" id="SSF56349">
    <property type="entry name" value="DNA breaking-rejoining enzymes"/>
    <property type="match status" value="1"/>
</dbReference>
<keyword evidence="3" id="KW-0175">Coiled coil</keyword>
<name>A0A506UIX4_9HYPH</name>
<protein>
    <recommendedName>
        <fullName evidence="4">Tyr recombinase domain-containing protein</fullName>
    </recommendedName>
</protein>
<evidence type="ECO:0000259" key="4">
    <source>
        <dbReference type="PROSITE" id="PS51898"/>
    </source>
</evidence>
<accession>A0A506UIX4</accession>
<evidence type="ECO:0000256" key="1">
    <source>
        <dbReference type="ARBA" id="ARBA00023125"/>
    </source>
</evidence>
<keyword evidence="2" id="KW-0233">DNA recombination</keyword>
<sequence length="425" mass="48181">MACTCIGATAPATGLAALICLGIWPISKGLSEHKGSTVMSKQDPKIKYVTWRNGRPRFIPSPSLRERGLQGFDLISEVSGTWMTAGEALDWSRTFEDQLVIIKKNPKIKPKQKPASLPEKLSFYTVESLLRDYATSQDFRDRASKTQMDYLQKIRSIEMYAKEVWKSEAEAVTKPICKGIYDDLRQAKGLHVANGAMRILGIAYSWAMDRGKLPAITVNPAHKLKMKSPDPRVRAGTKEEIAHFVKVADELGRYEIGDMIILAVWSGQRQGDRLDLQFSSRQNGRLRLRQSKTRARVDMPEAEELKQRLENAAKRRAEAEVISPYVILDERVWEPFKPDHYRKQYNRVRRFAAKTMPSLATLRDQDLRDTAVTWLALAGCELQEICAITGHSLDGAAQIFKHYMAIHPDMADSAIDKLETWYKGK</sequence>
<dbReference type="GO" id="GO:0015074">
    <property type="term" value="P:DNA integration"/>
    <property type="evidence" value="ECO:0007669"/>
    <property type="project" value="InterPro"/>
</dbReference>